<dbReference type="SUPFAM" id="SSF50486">
    <property type="entry name" value="FMT C-terminal domain-like"/>
    <property type="match status" value="1"/>
</dbReference>
<keyword evidence="4 5" id="KW-0648">Protein biosynthesis</keyword>
<dbReference type="Pfam" id="PF00551">
    <property type="entry name" value="Formyl_trans_N"/>
    <property type="match status" value="1"/>
</dbReference>
<dbReference type="PANTHER" id="PTHR11138">
    <property type="entry name" value="METHIONYL-TRNA FORMYLTRANSFERASE"/>
    <property type="match status" value="1"/>
</dbReference>
<evidence type="ECO:0000259" key="7">
    <source>
        <dbReference type="Pfam" id="PF02911"/>
    </source>
</evidence>
<name>A0A4R8GT41_9FIRM</name>
<organism evidence="8 9">
    <name type="scientific">Orenia marismortui</name>
    <dbReference type="NCBI Taxonomy" id="46469"/>
    <lineage>
        <taxon>Bacteria</taxon>
        <taxon>Bacillati</taxon>
        <taxon>Bacillota</taxon>
        <taxon>Clostridia</taxon>
        <taxon>Halanaerobiales</taxon>
        <taxon>Halobacteroidaceae</taxon>
        <taxon>Orenia</taxon>
    </lineage>
</organism>
<reference evidence="8 9" key="1">
    <citation type="submission" date="2019-03" db="EMBL/GenBank/DDBJ databases">
        <title>Subsurface microbial communities from deep shales in Ohio and West Virginia, USA.</title>
        <authorList>
            <person name="Wrighton K."/>
        </authorList>
    </citation>
    <scope>NUCLEOTIDE SEQUENCE [LARGE SCALE GENOMIC DNA]</scope>
    <source>
        <strain evidence="8 9">MSL 6dP</strain>
    </source>
</reference>
<keyword evidence="3 5" id="KW-0808">Transferase</keyword>
<dbReference type="Proteomes" id="UP000295832">
    <property type="component" value="Unassembled WGS sequence"/>
</dbReference>
<evidence type="ECO:0000256" key="1">
    <source>
        <dbReference type="ARBA" id="ARBA00010699"/>
    </source>
</evidence>
<evidence type="ECO:0000256" key="3">
    <source>
        <dbReference type="ARBA" id="ARBA00022679"/>
    </source>
</evidence>
<evidence type="ECO:0000256" key="4">
    <source>
        <dbReference type="ARBA" id="ARBA00022917"/>
    </source>
</evidence>
<dbReference type="Pfam" id="PF02911">
    <property type="entry name" value="Formyl_trans_C"/>
    <property type="match status" value="1"/>
</dbReference>
<dbReference type="InterPro" id="IPR044135">
    <property type="entry name" value="Met-tRNA-FMT_C"/>
</dbReference>
<dbReference type="HAMAP" id="MF_00182">
    <property type="entry name" value="Formyl_trans"/>
    <property type="match status" value="1"/>
</dbReference>
<dbReference type="InterPro" id="IPR011034">
    <property type="entry name" value="Formyl_transferase-like_C_sf"/>
</dbReference>
<dbReference type="InterPro" id="IPR036477">
    <property type="entry name" value="Formyl_transf_N_sf"/>
</dbReference>
<evidence type="ECO:0000313" key="8">
    <source>
        <dbReference type="EMBL" id="TDX49195.1"/>
    </source>
</evidence>
<evidence type="ECO:0000313" key="9">
    <source>
        <dbReference type="Proteomes" id="UP000295832"/>
    </source>
</evidence>
<gene>
    <name evidence="5" type="primary">fmt</name>
    <name evidence="8" type="ORF">C7959_11916</name>
</gene>
<dbReference type="InterPro" id="IPR005793">
    <property type="entry name" value="Formyl_trans_C"/>
</dbReference>
<dbReference type="GO" id="GO:0004479">
    <property type="term" value="F:methionyl-tRNA formyltransferase activity"/>
    <property type="evidence" value="ECO:0007669"/>
    <property type="project" value="UniProtKB-UniRule"/>
</dbReference>
<feature type="binding site" evidence="5">
    <location>
        <begin position="110"/>
        <end position="113"/>
    </location>
    <ligand>
        <name>(6S)-5,6,7,8-tetrahydrofolate</name>
        <dbReference type="ChEBI" id="CHEBI:57453"/>
    </ligand>
</feature>
<evidence type="ECO:0000259" key="6">
    <source>
        <dbReference type="Pfam" id="PF00551"/>
    </source>
</evidence>
<feature type="domain" description="Formyl transferase C-terminal" evidence="7">
    <location>
        <begin position="204"/>
        <end position="305"/>
    </location>
</feature>
<sequence length="315" mass="34801">MKVAFMGTPDFAVPCLSALIEADFIDVVGVVSQPDRRRGRGQKLKPTPVKKEALKHNLEVFQPEKVSTPEGIAKLESWNPDVIVVVAYGQILKKEVLELPKYGCVNIHASLLPKYRGAAPIHRAIINGEGKTGITTMHMDIGMDTGDMILKEELRIASEETVGSLHDKLSEVGASLIVKTLDKILKGTAPREEQNDDLATYAPKINKEEGKVDWNQDAKSIWNLIRGMNPWPGAYTYQNGSLLKLWASEVYDLQGTNDQVEVGTIVKVDNDLGIVVQTGRGKLLLKEVQPASKQRMSATDYLRGYQIKEGNRLGE</sequence>
<protein>
    <recommendedName>
        <fullName evidence="2 5">Methionyl-tRNA formyltransferase</fullName>
        <ecNumber evidence="2 5">2.1.2.9</ecNumber>
    </recommendedName>
</protein>
<evidence type="ECO:0000256" key="2">
    <source>
        <dbReference type="ARBA" id="ARBA00012261"/>
    </source>
</evidence>
<dbReference type="Gene3D" id="3.40.50.12230">
    <property type="match status" value="1"/>
</dbReference>
<dbReference type="PANTHER" id="PTHR11138:SF5">
    <property type="entry name" value="METHIONYL-TRNA FORMYLTRANSFERASE, MITOCHONDRIAL"/>
    <property type="match status" value="1"/>
</dbReference>
<evidence type="ECO:0000256" key="5">
    <source>
        <dbReference type="HAMAP-Rule" id="MF_00182"/>
    </source>
</evidence>
<feature type="domain" description="Formyl transferase N-terminal" evidence="6">
    <location>
        <begin position="1"/>
        <end position="180"/>
    </location>
</feature>
<comment type="function">
    <text evidence="5">Attaches a formyl group to the free amino group of methionyl-tRNA(fMet). The formyl group appears to play a dual role in the initiator identity of N-formylmethionyl-tRNA by promoting its recognition by IF2 and preventing the misappropriation of this tRNA by the elongation apparatus.</text>
</comment>
<dbReference type="InterPro" id="IPR041711">
    <property type="entry name" value="Met-tRNA-FMT_N"/>
</dbReference>
<keyword evidence="9" id="KW-1185">Reference proteome</keyword>
<dbReference type="EC" id="2.1.2.9" evidence="2 5"/>
<dbReference type="STRING" id="926561.GCA_000379025_00105"/>
<dbReference type="SUPFAM" id="SSF53328">
    <property type="entry name" value="Formyltransferase"/>
    <property type="match status" value="1"/>
</dbReference>
<dbReference type="RefSeq" id="WP_134117382.1">
    <property type="nucleotide sequence ID" value="NZ_SOEG01000019.1"/>
</dbReference>
<comment type="similarity">
    <text evidence="1 5">Belongs to the Fmt family.</text>
</comment>
<dbReference type="AlphaFoldDB" id="A0A4R8GT41"/>
<comment type="catalytic activity">
    <reaction evidence="5">
        <text>L-methionyl-tRNA(fMet) + (6R)-10-formyltetrahydrofolate = N-formyl-L-methionyl-tRNA(fMet) + (6S)-5,6,7,8-tetrahydrofolate + H(+)</text>
        <dbReference type="Rhea" id="RHEA:24380"/>
        <dbReference type="Rhea" id="RHEA-COMP:9952"/>
        <dbReference type="Rhea" id="RHEA-COMP:9953"/>
        <dbReference type="ChEBI" id="CHEBI:15378"/>
        <dbReference type="ChEBI" id="CHEBI:57453"/>
        <dbReference type="ChEBI" id="CHEBI:78530"/>
        <dbReference type="ChEBI" id="CHEBI:78844"/>
        <dbReference type="ChEBI" id="CHEBI:195366"/>
        <dbReference type="EC" id="2.1.2.9"/>
    </reaction>
</comment>
<accession>A0A4R8GT41</accession>
<dbReference type="InterPro" id="IPR005794">
    <property type="entry name" value="Fmt"/>
</dbReference>
<dbReference type="NCBIfam" id="TIGR00460">
    <property type="entry name" value="fmt"/>
    <property type="match status" value="1"/>
</dbReference>
<proteinExistence type="inferred from homology"/>
<dbReference type="FunFam" id="3.40.50.12230:FF:000001">
    <property type="entry name" value="Methionyl-tRNA formyltransferase"/>
    <property type="match status" value="1"/>
</dbReference>
<dbReference type="CDD" id="cd08704">
    <property type="entry name" value="Met_tRNA_FMT_C"/>
    <property type="match status" value="1"/>
</dbReference>
<dbReference type="CDD" id="cd08646">
    <property type="entry name" value="FMT_core_Met-tRNA-FMT_N"/>
    <property type="match status" value="1"/>
</dbReference>
<dbReference type="InterPro" id="IPR002376">
    <property type="entry name" value="Formyl_transf_N"/>
</dbReference>
<comment type="caution">
    <text evidence="8">The sequence shown here is derived from an EMBL/GenBank/DDBJ whole genome shotgun (WGS) entry which is preliminary data.</text>
</comment>
<dbReference type="EMBL" id="SOEG01000019">
    <property type="protein sequence ID" value="TDX49195.1"/>
    <property type="molecule type" value="Genomic_DNA"/>
</dbReference>
<dbReference type="GO" id="GO:0005829">
    <property type="term" value="C:cytosol"/>
    <property type="evidence" value="ECO:0007669"/>
    <property type="project" value="TreeGrafter"/>
</dbReference>